<dbReference type="SUPFAM" id="SSF48179">
    <property type="entry name" value="6-phosphogluconate dehydrogenase C-terminal domain-like"/>
    <property type="match status" value="1"/>
</dbReference>
<evidence type="ECO:0000259" key="2">
    <source>
        <dbReference type="Pfam" id="PF20463"/>
    </source>
</evidence>
<dbReference type="InterPro" id="IPR050812">
    <property type="entry name" value="Preph/Arog_dehydrog"/>
</dbReference>
<dbReference type="PANTHER" id="PTHR21363:SF0">
    <property type="entry name" value="PREPHENATE DEHYDROGENASE [NADP(+)]"/>
    <property type="match status" value="1"/>
</dbReference>
<dbReference type="PANTHER" id="PTHR21363">
    <property type="entry name" value="PREPHENATE DEHYDROGENASE"/>
    <property type="match status" value="1"/>
</dbReference>
<dbReference type="Proteomes" id="UP000712673">
    <property type="component" value="Unassembled WGS sequence"/>
</dbReference>
<name>A0A937W0U2_UNCTE</name>
<sequence>YKYGAKITHTTPENHDKQMAWHQNLEHFTKIVLAQVLRTHFHDPTELDSYSSPNSRTSLITMGRILNADPELYSEIQAYNLQGPALIQAYCEAAQALGQALAAGDVALFATSMTASAVALGPTYLADMLQKSQALQRQLV</sequence>
<dbReference type="Pfam" id="PF20463">
    <property type="entry name" value="PDH_C"/>
    <property type="match status" value="1"/>
</dbReference>
<accession>A0A937W0U2</accession>
<protein>
    <submittedName>
        <fullName evidence="3">Prephenate dehydrogenase/arogenate dehydrogenase family protein</fullName>
    </submittedName>
</protein>
<reference evidence="3" key="1">
    <citation type="submission" date="2019-03" db="EMBL/GenBank/DDBJ databases">
        <title>Lake Tanganyika Metagenome-Assembled Genomes (MAGs).</title>
        <authorList>
            <person name="Tran P."/>
        </authorList>
    </citation>
    <scope>NUCLEOTIDE SEQUENCE</scope>
    <source>
        <strain evidence="3">K_DeepCast_65m_m2_066</strain>
    </source>
</reference>
<organism evidence="3 4">
    <name type="scientific">Tectimicrobiota bacterium</name>
    <dbReference type="NCBI Taxonomy" id="2528274"/>
    <lineage>
        <taxon>Bacteria</taxon>
        <taxon>Pseudomonadati</taxon>
        <taxon>Nitrospinota/Tectimicrobiota group</taxon>
        <taxon>Candidatus Tectimicrobiota</taxon>
    </lineage>
</organism>
<gene>
    <name evidence="3" type="ORF">FJZ47_12220</name>
</gene>
<dbReference type="AlphaFoldDB" id="A0A937W0U2"/>
<dbReference type="InterPro" id="IPR008927">
    <property type="entry name" value="6-PGluconate_DH-like_C_sf"/>
</dbReference>
<feature type="domain" description="Prephenate dehydrogenase dimerization" evidence="2">
    <location>
        <begin position="11"/>
        <end position="113"/>
    </location>
</feature>
<dbReference type="GO" id="GO:0006571">
    <property type="term" value="P:tyrosine biosynthetic process"/>
    <property type="evidence" value="ECO:0007669"/>
    <property type="project" value="TreeGrafter"/>
</dbReference>
<evidence type="ECO:0000256" key="1">
    <source>
        <dbReference type="ARBA" id="ARBA00023002"/>
    </source>
</evidence>
<dbReference type="Gene3D" id="1.10.3660.10">
    <property type="entry name" value="6-phosphogluconate dehydrogenase C-terminal like domain"/>
    <property type="match status" value="1"/>
</dbReference>
<proteinExistence type="predicted"/>
<comment type="caution">
    <text evidence="3">The sequence shown here is derived from an EMBL/GenBank/DDBJ whole genome shotgun (WGS) entry which is preliminary data.</text>
</comment>
<evidence type="ECO:0000313" key="3">
    <source>
        <dbReference type="EMBL" id="MBM3224552.1"/>
    </source>
</evidence>
<dbReference type="GO" id="GO:0070403">
    <property type="term" value="F:NAD+ binding"/>
    <property type="evidence" value="ECO:0007669"/>
    <property type="project" value="TreeGrafter"/>
</dbReference>
<dbReference type="GO" id="GO:0008977">
    <property type="term" value="F:prephenate dehydrogenase (NAD+) activity"/>
    <property type="evidence" value="ECO:0007669"/>
    <property type="project" value="TreeGrafter"/>
</dbReference>
<evidence type="ECO:0000313" key="4">
    <source>
        <dbReference type="Proteomes" id="UP000712673"/>
    </source>
</evidence>
<keyword evidence="1" id="KW-0560">Oxidoreductase</keyword>
<feature type="non-terminal residue" evidence="3">
    <location>
        <position position="1"/>
    </location>
</feature>
<dbReference type="InterPro" id="IPR046825">
    <property type="entry name" value="PDH_C"/>
</dbReference>
<dbReference type="EMBL" id="VGLS01000352">
    <property type="protein sequence ID" value="MBM3224552.1"/>
    <property type="molecule type" value="Genomic_DNA"/>
</dbReference>